<name>A0A0N5CIM9_STREA</name>
<evidence type="ECO:0000313" key="2">
    <source>
        <dbReference type="WBParaSite" id="SPAL_0001768400.1"/>
    </source>
</evidence>
<reference evidence="2" key="1">
    <citation type="submission" date="2017-02" db="UniProtKB">
        <authorList>
            <consortium name="WormBaseParasite"/>
        </authorList>
    </citation>
    <scope>IDENTIFICATION</scope>
</reference>
<organism evidence="1 2">
    <name type="scientific">Strongyloides papillosus</name>
    <name type="common">Intestinal threadworm</name>
    <dbReference type="NCBI Taxonomy" id="174720"/>
    <lineage>
        <taxon>Eukaryota</taxon>
        <taxon>Metazoa</taxon>
        <taxon>Ecdysozoa</taxon>
        <taxon>Nematoda</taxon>
        <taxon>Chromadorea</taxon>
        <taxon>Rhabditida</taxon>
        <taxon>Tylenchina</taxon>
        <taxon>Panagrolaimomorpha</taxon>
        <taxon>Strongyloidoidea</taxon>
        <taxon>Strongyloididae</taxon>
        <taxon>Strongyloides</taxon>
    </lineage>
</organism>
<accession>A0A0N5CIM9</accession>
<dbReference type="AlphaFoldDB" id="A0A0N5CIM9"/>
<evidence type="ECO:0000313" key="1">
    <source>
        <dbReference type="Proteomes" id="UP000046392"/>
    </source>
</evidence>
<dbReference type="InterPro" id="IPR012337">
    <property type="entry name" value="RNaseH-like_sf"/>
</dbReference>
<protein>
    <submittedName>
        <fullName evidence="2">DUF659 domain-containing protein</fullName>
    </submittedName>
</protein>
<proteinExistence type="predicted"/>
<dbReference type="SUPFAM" id="SSF53098">
    <property type="entry name" value="Ribonuclease H-like"/>
    <property type="match status" value="1"/>
</dbReference>
<keyword evidence="1" id="KW-1185">Reference proteome</keyword>
<dbReference type="WBParaSite" id="SPAL_0001768400.1">
    <property type="protein sequence ID" value="SPAL_0001768400.1"/>
    <property type="gene ID" value="SPAL_0001768400"/>
</dbReference>
<dbReference type="Proteomes" id="UP000046392">
    <property type="component" value="Unplaced"/>
</dbReference>
<sequence>MATSNPIIKAKIMIYDTKAAIIHCSKCEAVYQPTTSSSIWYKHAMKHEENVVKMKDLINYKTFCNKKKPRIQFNKKKSENSFTLTKDVSMRKTTELERNLALFIASHNLPINILENQLLPKIVGDSNAMIPSVVKMTKIIMPSIANKIREKVITTSLKHGNMISICFDETSNRPSQAKFKKITTSTSSIELSKSIMDLIEPFKEINILSATTDGATNARKCATFFVKNDNDTYHCGAHLIKLVVQNSMVEKELANICCKVSSLVK</sequence>